<dbReference type="PANTHER" id="PTHR10622:SF11">
    <property type="entry name" value="HET-DOMAIN-CONTAINING PROTEIN"/>
    <property type="match status" value="1"/>
</dbReference>
<dbReference type="Proteomes" id="UP000250266">
    <property type="component" value="Unassembled WGS sequence"/>
</dbReference>
<evidence type="ECO:0000259" key="1">
    <source>
        <dbReference type="Pfam" id="PF06985"/>
    </source>
</evidence>
<accession>A0A8E2J9E7</accession>
<organism evidence="2 3">
    <name type="scientific">Lepidopterella palustris CBS 459.81</name>
    <dbReference type="NCBI Taxonomy" id="1314670"/>
    <lineage>
        <taxon>Eukaryota</taxon>
        <taxon>Fungi</taxon>
        <taxon>Dikarya</taxon>
        <taxon>Ascomycota</taxon>
        <taxon>Pezizomycotina</taxon>
        <taxon>Dothideomycetes</taxon>
        <taxon>Pleosporomycetidae</taxon>
        <taxon>Mytilinidiales</taxon>
        <taxon>Argynnaceae</taxon>
        <taxon>Lepidopterella</taxon>
    </lineage>
</organism>
<gene>
    <name evidence="2" type="ORF">K432DRAFT_280793</name>
</gene>
<dbReference type="PANTHER" id="PTHR10622">
    <property type="entry name" value="HET DOMAIN-CONTAINING PROTEIN"/>
    <property type="match status" value="1"/>
</dbReference>
<evidence type="ECO:0000313" key="3">
    <source>
        <dbReference type="Proteomes" id="UP000250266"/>
    </source>
</evidence>
<name>A0A8E2J9E7_9PEZI</name>
<dbReference type="EMBL" id="KV745535">
    <property type="protein sequence ID" value="OCK74192.1"/>
    <property type="molecule type" value="Genomic_DNA"/>
</dbReference>
<sequence>MRLLHYNHDGDFGLSEFFESNIPKYAMLSHTWGTEEVTFNDLIGGTGKSKAGYEKIKFCGDQAMRDGLQYFWVDTCCIDKSSSAELQEAINSMFRWFRHAAKCYVYLADVSTRTFDADDQSSERTWELAFRKSRWFSRGWTLQELLAPQSVEFFSREGQRLGDKGTLAQEIHETTGIPILALEGTPLSEFSVDERLSWFSNRQTTRGEDRAYSVLGLFDVHMPLLYGEGEANALRRLREEI</sequence>
<dbReference type="Pfam" id="PF06985">
    <property type="entry name" value="HET"/>
    <property type="match status" value="1"/>
</dbReference>
<dbReference type="OrthoDB" id="674604at2759"/>
<evidence type="ECO:0000313" key="2">
    <source>
        <dbReference type="EMBL" id="OCK74192.1"/>
    </source>
</evidence>
<feature type="domain" description="Heterokaryon incompatibility" evidence="1">
    <location>
        <begin position="25"/>
        <end position="121"/>
    </location>
</feature>
<protein>
    <submittedName>
        <fullName evidence="2">HET-domain-containing protein</fullName>
    </submittedName>
</protein>
<dbReference type="AlphaFoldDB" id="A0A8E2J9E7"/>
<dbReference type="InterPro" id="IPR010730">
    <property type="entry name" value="HET"/>
</dbReference>
<keyword evidence="3" id="KW-1185">Reference proteome</keyword>
<reference evidence="2 3" key="1">
    <citation type="journal article" date="2016" name="Nat. Commun.">
        <title>Ectomycorrhizal ecology is imprinted in the genome of the dominant symbiotic fungus Cenococcum geophilum.</title>
        <authorList>
            <consortium name="DOE Joint Genome Institute"/>
            <person name="Peter M."/>
            <person name="Kohler A."/>
            <person name="Ohm R.A."/>
            <person name="Kuo A."/>
            <person name="Krutzmann J."/>
            <person name="Morin E."/>
            <person name="Arend M."/>
            <person name="Barry K.W."/>
            <person name="Binder M."/>
            <person name="Choi C."/>
            <person name="Clum A."/>
            <person name="Copeland A."/>
            <person name="Grisel N."/>
            <person name="Haridas S."/>
            <person name="Kipfer T."/>
            <person name="LaButti K."/>
            <person name="Lindquist E."/>
            <person name="Lipzen A."/>
            <person name="Maire R."/>
            <person name="Meier B."/>
            <person name="Mihaltcheva S."/>
            <person name="Molinier V."/>
            <person name="Murat C."/>
            <person name="Poggeler S."/>
            <person name="Quandt C.A."/>
            <person name="Sperisen C."/>
            <person name="Tritt A."/>
            <person name="Tisserant E."/>
            <person name="Crous P.W."/>
            <person name="Henrissat B."/>
            <person name="Nehls U."/>
            <person name="Egli S."/>
            <person name="Spatafora J.W."/>
            <person name="Grigoriev I.V."/>
            <person name="Martin F.M."/>
        </authorList>
    </citation>
    <scope>NUCLEOTIDE SEQUENCE [LARGE SCALE GENOMIC DNA]</scope>
    <source>
        <strain evidence="2 3">CBS 459.81</strain>
    </source>
</reference>
<feature type="non-terminal residue" evidence="2">
    <location>
        <position position="241"/>
    </location>
</feature>
<proteinExistence type="predicted"/>